<dbReference type="SUPFAM" id="SSF48452">
    <property type="entry name" value="TPR-like"/>
    <property type="match status" value="1"/>
</dbReference>
<dbReference type="GO" id="GO:0006355">
    <property type="term" value="P:regulation of DNA-templated transcription"/>
    <property type="evidence" value="ECO:0007669"/>
    <property type="project" value="InterPro"/>
</dbReference>
<dbReference type="GO" id="GO:0003677">
    <property type="term" value="F:DNA binding"/>
    <property type="evidence" value="ECO:0007669"/>
    <property type="project" value="InterPro"/>
</dbReference>
<reference evidence="4 5" key="1">
    <citation type="submission" date="2015-07" db="EMBL/GenBank/DDBJ databases">
        <title>Genome sequencing of Kibdelosporangium phytohabitans.</title>
        <authorList>
            <person name="Qin S."/>
            <person name="Xing K."/>
        </authorList>
    </citation>
    <scope>NUCLEOTIDE SEQUENCE [LARGE SCALE GENOMIC DNA]</scope>
    <source>
        <strain evidence="4 5">KLBMP1111</strain>
    </source>
</reference>
<proteinExistence type="predicted"/>
<organism evidence="4 5">
    <name type="scientific">Kibdelosporangium phytohabitans</name>
    <dbReference type="NCBI Taxonomy" id="860235"/>
    <lineage>
        <taxon>Bacteria</taxon>
        <taxon>Bacillati</taxon>
        <taxon>Actinomycetota</taxon>
        <taxon>Actinomycetes</taxon>
        <taxon>Pseudonocardiales</taxon>
        <taxon>Pseudonocardiaceae</taxon>
        <taxon>Kibdelosporangium</taxon>
    </lineage>
</organism>
<dbReference type="STRING" id="860235.AOZ06_32735"/>
<evidence type="ECO:0000259" key="3">
    <source>
        <dbReference type="PROSITE" id="PS50043"/>
    </source>
</evidence>
<dbReference type="InterPro" id="IPR016032">
    <property type="entry name" value="Sig_transdc_resp-reg_C-effctor"/>
</dbReference>
<dbReference type="SUPFAM" id="SSF46894">
    <property type="entry name" value="C-terminal effector domain of the bipartite response regulators"/>
    <property type="match status" value="1"/>
</dbReference>
<dbReference type="InterPro" id="IPR011990">
    <property type="entry name" value="TPR-like_helical_dom_sf"/>
</dbReference>
<keyword evidence="5" id="KW-1185">Reference proteome</keyword>
<dbReference type="InterPro" id="IPR036388">
    <property type="entry name" value="WH-like_DNA-bd_sf"/>
</dbReference>
<dbReference type="GO" id="GO:0004016">
    <property type="term" value="F:adenylate cyclase activity"/>
    <property type="evidence" value="ECO:0007669"/>
    <property type="project" value="TreeGrafter"/>
</dbReference>
<dbReference type="InterPro" id="IPR000792">
    <property type="entry name" value="Tscrpt_reg_LuxR_C"/>
</dbReference>
<protein>
    <recommendedName>
        <fullName evidence="3">HTH luxR-type domain-containing protein</fullName>
    </recommendedName>
</protein>
<dbReference type="PANTHER" id="PTHR16305:SF28">
    <property type="entry name" value="GUANYLATE CYCLASE DOMAIN-CONTAINING PROTEIN"/>
    <property type="match status" value="1"/>
</dbReference>
<dbReference type="Pfam" id="PF13191">
    <property type="entry name" value="AAA_16"/>
    <property type="match status" value="1"/>
</dbReference>
<accession>A0A0N9I554</accession>
<dbReference type="AlphaFoldDB" id="A0A0N9I554"/>
<dbReference type="GO" id="GO:0005737">
    <property type="term" value="C:cytoplasm"/>
    <property type="evidence" value="ECO:0007669"/>
    <property type="project" value="TreeGrafter"/>
</dbReference>
<evidence type="ECO:0000313" key="5">
    <source>
        <dbReference type="Proteomes" id="UP000063699"/>
    </source>
</evidence>
<evidence type="ECO:0000256" key="2">
    <source>
        <dbReference type="ARBA" id="ARBA00022840"/>
    </source>
</evidence>
<dbReference type="Gene3D" id="1.10.10.10">
    <property type="entry name" value="Winged helix-like DNA-binding domain superfamily/Winged helix DNA-binding domain"/>
    <property type="match status" value="1"/>
</dbReference>
<dbReference type="Gene3D" id="1.25.40.10">
    <property type="entry name" value="Tetratricopeptide repeat domain"/>
    <property type="match status" value="1"/>
</dbReference>
<dbReference type="InterPro" id="IPR027417">
    <property type="entry name" value="P-loop_NTPase"/>
</dbReference>
<dbReference type="GO" id="GO:0005524">
    <property type="term" value="F:ATP binding"/>
    <property type="evidence" value="ECO:0007669"/>
    <property type="project" value="UniProtKB-KW"/>
</dbReference>
<dbReference type="Pfam" id="PF00196">
    <property type="entry name" value="GerE"/>
    <property type="match status" value="1"/>
</dbReference>
<sequence>MVIMRTRFVGRHRELDELTGRLRTAMHGAGQVVLLSGEPGIGKTRLAHELTALAETDGVHICWGRAVQDDGSPSYWPFRQVLKLLARRYAPGVLADELALVVPEFGDGPATSPEERFRVFEAVTEYLTGLGKVLIVLDDLQWADPPTMQLLVHLAMAIGAAPVMIVVTYRDTEVPAALSTAVASLVREDTVSRIHLDGLSETEVADQLAGLTGTPVGADVVATVSHRTGGNPFFVAELGRILDQNGTRLPDAVLDAVRVRVDALSPDCRATLAAASVLGNEVDASIVAEVLDSPLDNVLSSVDEAVHAGVLSDSDGWRFTHDLVREAARLLMPTARRLALHARAATVIERRVDAPSRVAEIAHHWLEALPAGDAVKAAQWARRAADIAMAQLAWENAADLYGHALRAAPPEAVDKARLLICQGIAQLRQMDIVNGEETLRQAAAAARASGDRTVIAEVSLAMETVSSSDWATLGKSLCDEALAGLVDGPLRARLLAQRAAELAFHGSPDLDGVSAEALAIADRTQDPRAIRAALRARQLAMAGPQGVRERLALGDRMIAIGSADSDPEAVMWGRLWRFDAFCQLGRLDDAEHELLPINDAVVRVRTKIARWHHLRSEVAIAHARGRYARARDLATQAIDLVKDTGGPVVMAISVSTSALVHGMTGDEGPILEEYEEYLCHPPEMISAMVGAWHAQCGRTEIARRCFLPGQVHEPIGGMRRLSVLCGLVVLAAEFGDKETAAEAYRRLLPFEDLIQCGGAGVVTIEGSVAGSLGIAAAVCDRLDDAVRHLRRAVADNERSGLPPYTATARLDLARVLARRDRPGDAEESVAQALSARAMAEELGMRRLASAAESLTGAKVLSPREGEIARLAAQGLTNRQIAAAVHISVRTVETHVQKILGKLGVSNRAEIRSRLL</sequence>
<dbReference type="CDD" id="cd06170">
    <property type="entry name" value="LuxR_C_like"/>
    <property type="match status" value="1"/>
</dbReference>
<keyword evidence="2" id="KW-0067">ATP-binding</keyword>
<keyword evidence="1" id="KW-0547">Nucleotide-binding</keyword>
<dbReference type="PANTHER" id="PTHR16305">
    <property type="entry name" value="TESTICULAR SOLUBLE ADENYLYL CYCLASE"/>
    <property type="match status" value="1"/>
</dbReference>
<gene>
    <name evidence="4" type="ORF">AOZ06_32735</name>
</gene>
<dbReference type="SMART" id="SM00421">
    <property type="entry name" value="HTH_LUXR"/>
    <property type="match status" value="1"/>
</dbReference>
<name>A0A0N9I554_9PSEU</name>
<dbReference type="PRINTS" id="PR00038">
    <property type="entry name" value="HTHLUXR"/>
</dbReference>
<evidence type="ECO:0000256" key="1">
    <source>
        <dbReference type="ARBA" id="ARBA00022741"/>
    </source>
</evidence>
<dbReference type="Proteomes" id="UP000063699">
    <property type="component" value="Chromosome"/>
</dbReference>
<evidence type="ECO:0000313" key="4">
    <source>
        <dbReference type="EMBL" id="ALG11020.1"/>
    </source>
</evidence>
<feature type="domain" description="HTH luxR-type" evidence="3">
    <location>
        <begin position="853"/>
        <end position="915"/>
    </location>
</feature>
<dbReference type="SUPFAM" id="SSF52540">
    <property type="entry name" value="P-loop containing nucleoside triphosphate hydrolases"/>
    <property type="match status" value="1"/>
</dbReference>
<dbReference type="KEGG" id="kphy:AOZ06_32735"/>
<dbReference type="EMBL" id="CP012752">
    <property type="protein sequence ID" value="ALG11020.1"/>
    <property type="molecule type" value="Genomic_DNA"/>
</dbReference>
<dbReference type="InterPro" id="IPR041664">
    <property type="entry name" value="AAA_16"/>
</dbReference>
<dbReference type="Gene3D" id="3.40.50.300">
    <property type="entry name" value="P-loop containing nucleotide triphosphate hydrolases"/>
    <property type="match status" value="1"/>
</dbReference>
<dbReference type="PROSITE" id="PS50043">
    <property type="entry name" value="HTH_LUXR_2"/>
    <property type="match status" value="1"/>
</dbReference>